<dbReference type="EMBL" id="KQ434822">
    <property type="protein sequence ID" value="KZC07162.1"/>
    <property type="molecule type" value="Genomic_DNA"/>
</dbReference>
<accession>A0A154P5M8</accession>
<keyword evidence="2" id="KW-1185">Reference proteome</keyword>
<evidence type="ECO:0000313" key="1">
    <source>
        <dbReference type="EMBL" id="KZC07162.1"/>
    </source>
</evidence>
<name>A0A154P5M8_DUFNO</name>
<reference evidence="1 2" key="1">
    <citation type="submission" date="2015-07" db="EMBL/GenBank/DDBJ databases">
        <title>The genome of Dufourea novaeangliae.</title>
        <authorList>
            <person name="Pan H."/>
            <person name="Kapheim K."/>
        </authorList>
    </citation>
    <scope>NUCLEOTIDE SEQUENCE [LARGE SCALE GENOMIC DNA]</scope>
    <source>
        <strain evidence="1">0120121106</strain>
        <tissue evidence="1">Whole body</tissue>
    </source>
</reference>
<gene>
    <name evidence="1" type="ORF">WN55_08544</name>
</gene>
<sequence length="86" mass="9161">MAARGACSAGYIKNDAFKEAVTPTIIVDFIREASWQRTPWMTLCPDYEAIVLLSRLCSTVVKNLRGDVAASLSNGTMSPSCGCAGT</sequence>
<evidence type="ECO:0000313" key="2">
    <source>
        <dbReference type="Proteomes" id="UP000076502"/>
    </source>
</evidence>
<dbReference type="AlphaFoldDB" id="A0A154P5M8"/>
<proteinExistence type="predicted"/>
<organism evidence="1 2">
    <name type="scientific">Dufourea novaeangliae</name>
    <name type="common">Sweat bee</name>
    <dbReference type="NCBI Taxonomy" id="178035"/>
    <lineage>
        <taxon>Eukaryota</taxon>
        <taxon>Metazoa</taxon>
        <taxon>Ecdysozoa</taxon>
        <taxon>Arthropoda</taxon>
        <taxon>Hexapoda</taxon>
        <taxon>Insecta</taxon>
        <taxon>Pterygota</taxon>
        <taxon>Neoptera</taxon>
        <taxon>Endopterygota</taxon>
        <taxon>Hymenoptera</taxon>
        <taxon>Apocrita</taxon>
        <taxon>Aculeata</taxon>
        <taxon>Apoidea</taxon>
        <taxon>Anthophila</taxon>
        <taxon>Halictidae</taxon>
        <taxon>Rophitinae</taxon>
        <taxon>Dufourea</taxon>
    </lineage>
</organism>
<protein>
    <submittedName>
        <fullName evidence="1">Uncharacterized protein</fullName>
    </submittedName>
</protein>
<dbReference type="Proteomes" id="UP000076502">
    <property type="component" value="Unassembled WGS sequence"/>
</dbReference>